<accession>A0A832V0L5</accession>
<dbReference type="PROSITE" id="PS51257">
    <property type="entry name" value="PROKAR_LIPOPROTEIN"/>
    <property type="match status" value="1"/>
</dbReference>
<proteinExistence type="predicted"/>
<comment type="caution">
    <text evidence="1">The sequence shown here is derived from an EMBL/GenBank/DDBJ whole genome shotgun (WGS) entry which is preliminary data.</text>
</comment>
<organism evidence="1 2">
    <name type="scientific">Candidatus Undinarchaeum marinum</name>
    <dbReference type="NCBI Taxonomy" id="2756141"/>
    <lineage>
        <taxon>Archaea</taxon>
        <taxon>Candidatus Undinarchaeota</taxon>
        <taxon>Candidatus Undinarchaeia</taxon>
        <taxon>Candidatus Undinarchaeales</taxon>
        <taxon>Candidatus Undinarchaeaceae</taxon>
        <taxon>Candidatus Undinarchaeum</taxon>
    </lineage>
</organism>
<protein>
    <submittedName>
        <fullName evidence="1">Uncharacterized protein</fullName>
    </submittedName>
</protein>
<evidence type="ECO:0000313" key="2">
    <source>
        <dbReference type="Proteomes" id="UP000604391"/>
    </source>
</evidence>
<evidence type="ECO:0000313" key="1">
    <source>
        <dbReference type="EMBL" id="HIJ99905.1"/>
    </source>
</evidence>
<name>A0A832V0L5_9ARCH</name>
<gene>
    <name evidence="1" type="ORF">H1011_03775</name>
</gene>
<dbReference type="AlphaFoldDB" id="A0A832V0L5"/>
<reference evidence="1 2" key="1">
    <citation type="journal article" name="Nat. Commun.">
        <title>Undinarchaeota illuminate DPANN phylogeny and the impact of gene transfer on archaeal evolution.</title>
        <authorList>
            <person name="Dombrowski N."/>
            <person name="Williams T.A."/>
            <person name="Sun J."/>
            <person name="Woodcroft B.J."/>
            <person name="Lee J.H."/>
            <person name="Minh B.Q."/>
            <person name="Rinke C."/>
            <person name="Spang A."/>
        </authorList>
    </citation>
    <scope>NUCLEOTIDE SEQUENCE [LARGE SCALE GENOMIC DNA]</scope>
    <source>
        <strain evidence="1">MAG_bin17</strain>
    </source>
</reference>
<dbReference type="Proteomes" id="UP000604391">
    <property type="component" value="Unassembled WGS sequence"/>
</dbReference>
<dbReference type="EMBL" id="DVAD01000019">
    <property type="protein sequence ID" value="HIJ99905.1"/>
    <property type="molecule type" value="Genomic_DNA"/>
</dbReference>
<sequence length="452" mass="48166">MEKSSTVHNKFFLTLIVLSATLLIAGCTGGDTGAAAGTAGADSLIISIDTEGRDLFDSNEAFLISVQAENIGPVNAENVKVRLQGYDGISSGTSLGTYVSLSPLALERPNREEGLAGGVGNIEWDVIAPYVSATSPDREISLTAAVRYDTKSIVSQKVVIAEASHLTELEARGERVPASPTQEARNGPVGIAMEAPAPYVRMSGSEDEFILRITIYNDGSGTVYDAASERDRVSSIRLSVPSGLTVDESKCDFDLRTSNSLDGVKVLLIDSSSSSAKQNKLRLTEGGYTRTVQCHLQSYSERVNGYNTFAIESEVSYRYVQSVSTTLDIIGTSEGALALEITDPSTTSQRTWGSSSSEEILFTLTYQGEPVTDINPSFDVTSASYLNFTLFNGSTELNVPVSTSGNSYTDGVWNVTVTAPTGTTTDHITLRGTANYLGETAADRNVNSVELQ</sequence>
<keyword evidence="2" id="KW-1185">Reference proteome</keyword>